<dbReference type="AlphaFoldDB" id="A0A163H9L9"/>
<feature type="transmembrane region" description="Helical" evidence="1">
    <location>
        <begin position="16"/>
        <end position="33"/>
    </location>
</feature>
<keyword evidence="1" id="KW-0812">Transmembrane</keyword>
<gene>
    <name evidence="3" type="ORF">AWU65_05330</name>
</gene>
<dbReference type="SMART" id="SM00636">
    <property type="entry name" value="Glyco_18"/>
    <property type="match status" value="1"/>
</dbReference>
<dbReference type="Gene3D" id="3.20.20.80">
    <property type="entry name" value="Glycosidases"/>
    <property type="match status" value="1"/>
</dbReference>
<organism evidence="3 4">
    <name type="scientific">Paenibacillus glucanolyticus</name>
    <dbReference type="NCBI Taxonomy" id="59843"/>
    <lineage>
        <taxon>Bacteria</taxon>
        <taxon>Bacillati</taxon>
        <taxon>Bacillota</taxon>
        <taxon>Bacilli</taxon>
        <taxon>Bacillales</taxon>
        <taxon>Paenibacillaceae</taxon>
        <taxon>Paenibacillus</taxon>
    </lineage>
</organism>
<dbReference type="Gene3D" id="3.30.457.10">
    <property type="entry name" value="Copper amine oxidase-like, N-terminal domain"/>
    <property type="match status" value="1"/>
</dbReference>
<comment type="caution">
    <text evidence="3">The sequence shown here is derived from an EMBL/GenBank/DDBJ whole genome shotgun (WGS) entry which is preliminary data.</text>
</comment>
<keyword evidence="1" id="KW-1133">Transmembrane helix</keyword>
<dbReference type="PROSITE" id="PS51910">
    <property type="entry name" value="GH18_2"/>
    <property type="match status" value="1"/>
</dbReference>
<dbReference type="STRING" id="59843.A3958_05325"/>
<dbReference type="InterPro" id="IPR012854">
    <property type="entry name" value="Cu_amine_oxidase-like_N"/>
</dbReference>
<protein>
    <submittedName>
        <fullName evidence="3">Glycosyl hydrolase</fullName>
    </submittedName>
</protein>
<keyword evidence="1" id="KW-0472">Membrane</keyword>
<feature type="domain" description="GH18" evidence="2">
    <location>
        <begin position="255"/>
        <end position="571"/>
    </location>
</feature>
<dbReference type="EMBL" id="LWMH01000001">
    <property type="protein sequence ID" value="KZS45380.1"/>
    <property type="molecule type" value="Genomic_DNA"/>
</dbReference>
<dbReference type="Pfam" id="PF00704">
    <property type="entry name" value="Glyco_hydro_18"/>
    <property type="match status" value="1"/>
</dbReference>
<dbReference type="InterPro" id="IPR011583">
    <property type="entry name" value="Chitinase_II/V-like_cat"/>
</dbReference>
<evidence type="ECO:0000313" key="4">
    <source>
        <dbReference type="Proteomes" id="UP000076796"/>
    </source>
</evidence>
<dbReference type="InterPro" id="IPR029070">
    <property type="entry name" value="Chitinase_insertion_sf"/>
</dbReference>
<dbReference type="Pfam" id="PF07833">
    <property type="entry name" value="Cu_amine_oxidN1"/>
    <property type="match status" value="1"/>
</dbReference>
<dbReference type="GO" id="GO:0005975">
    <property type="term" value="P:carbohydrate metabolic process"/>
    <property type="evidence" value="ECO:0007669"/>
    <property type="project" value="InterPro"/>
</dbReference>
<dbReference type="Proteomes" id="UP000076796">
    <property type="component" value="Unassembled WGS sequence"/>
</dbReference>
<dbReference type="InterPro" id="IPR017853">
    <property type="entry name" value="GH"/>
</dbReference>
<dbReference type="SUPFAM" id="SSF51445">
    <property type="entry name" value="(Trans)glycosidases"/>
    <property type="match status" value="1"/>
</dbReference>
<evidence type="ECO:0000259" key="2">
    <source>
        <dbReference type="PROSITE" id="PS51910"/>
    </source>
</evidence>
<dbReference type="SUPFAM" id="SSF55383">
    <property type="entry name" value="Copper amine oxidase, domain N"/>
    <property type="match status" value="1"/>
</dbReference>
<dbReference type="InterPro" id="IPR001223">
    <property type="entry name" value="Glyco_hydro18_cat"/>
</dbReference>
<evidence type="ECO:0000313" key="3">
    <source>
        <dbReference type="EMBL" id="KZS45380.1"/>
    </source>
</evidence>
<dbReference type="GO" id="GO:0016787">
    <property type="term" value="F:hydrolase activity"/>
    <property type="evidence" value="ECO:0007669"/>
    <property type="project" value="UniProtKB-KW"/>
</dbReference>
<keyword evidence="3" id="KW-0378">Hydrolase</keyword>
<dbReference type="InterPro" id="IPR036582">
    <property type="entry name" value="Mao_N_sf"/>
</dbReference>
<keyword evidence="4" id="KW-1185">Reference proteome</keyword>
<sequence>MARRRYRGKRRRTRRSSFYLGLMLIAAGVWWVVTTLFPNQTYTVPDWRGMDKPIFVQGELQEYPARESGEEMMLPITVIQESVDANIRYEEETKSIIMTTSESVLRMKIDSTKGDLNGKTVTVPYAPELVDGMAYVPLKPLEQHYGIAVQENSLTGAIILMRAGDSIQLAEATPGKPEDTVALRESGEKKSPIVLDMPAGERLRVWREEEEWLFVQADNGYTGYVLKDQTKLGNVKDIPVLAETLSRVELEWKDKSVNLVWEAIYSKNPSTDKIGELPGVNVVSPTWFSIVDAEGTVKSKAVKQYVSWAHNRNMEVWALMDNSFDPDLTTEALSTYERRSHIIKQMLTYAKQYKLDGINIDFENVYTKDKEHVVQFVREMKPLAKARGLIVSIDVTPKSNSEMWSLFLDRKRLGETVDYMMVMAYDEHWASSPKAGSVSSLPWAEQSVRRIMEEDGVPSSKLVLGVPLYTRVWTETSEEGEAKVSSKAIGMEKLQTLLKEQKVKGALDASTGQNYVQFTEGEAIKKIWMEDDTSLQSRVNMAKKLELGGIASWNRSFAIPGTWQVLKTIHD</sequence>
<proteinExistence type="predicted"/>
<dbReference type="Gene3D" id="2.30.30.40">
    <property type="entry name" value="SH3 Domains"/>
    <property type="match status" value="1"/>
</dbReference>
<dbReference type="Gene3D" id="3.10.50.10">
    <property type="match status" value="1"/>
</dbReference>
<reference evidence="3" key="1">
    <citation type="journal article" date="2016" name="Genome Announc.">
        <title>Draft genomes of two strains of Paenibacillus glucanolyticus with capability to degrade lignocellulose.</title>
        <authorList>
            <person name="Mathews S.L."/>
            <person name="Pawlak J."/>
            <person name="Grunden A.M."/>
        </authorList>
    </citation>
    <scope>NUCLEOTIDE SEQUENCE [LARGE SCALE GENOMIC DNA]</scope>
    <source>
        <strain evidence="3">SLM1</strain>
    </source>
</reference>
<accession>A0A163H9L9</accession>
<evidence type="ECO:0000256" key="1">
    <source>
        <dbReference type="SAM" id="Phobius"/>
    </source>
</evidence>
<dbReference type="GO" id="GO:0008061">
    <property type="term" value="F:chitin binding"/>
    <property type="evidence" value="ECO:0007669"/>
    <property type="project" value="InterPro"/>
</dbReference>
<name>A0A163H9L9_9BACL</name>
<dbReference type="PANTHER" id="PTHR46066:SF2">
    <property type="entry name" value="CHITINASE DOMAIN-CONTAINING PROTEIN 1"/>
    <property type="match status" value="1"/>
</dbReference>
<dbReference type="PANTHER" id="PTHR46066">
    <property type="entry name" value="CHITINASE DOMAIN-CONTAINING PROTEIN 1 FAMILY MEMBER"/>
    <property type="match status" value="1"/>
</dbReference>